<evidence type="ECO:0000256" key="1">
    <source>
        <dbReference type="ARBA" id="ARBA00023172"/>
    </source>
</evidence>
<dbReference type="Gene3D" id="1.10.443.10">
    <property type="entry name" value="Intergrase catalytic core"/>
    <property type="match status" value="1"/>
</dbReference>
<dbReference type="InterPro" id="IPR013762">
    <property type="entry name" value="Integrase-like_cat_sf"/>
</dbReference>
<name>A0A653ZKV2_BACMY</name>
<protein>
    <submittedName>
        <fullName evidence="2">Integrase</fullName>
    </submittedName>
</protein>
<reference evidence="2 3" key="1">
    <citation type="submission" date="2019-10" db="EMBL/GenBank/DDBJ databases">
        <authorList>
            <person name="Karimi E."/>
        </authorList>
    </citation>
    <scope>NUCLEOTIDE SEQUENCE [LARGE SCALE GENOMIC DNA]</scope>
    <source>
        <strain evidence="2">Bacillus sp. 71</strain>
    </source>
</reference>
<dbReference type="GO" id="GO:0015074">
    <property type="term" value="P:DNA integration"/>
    <property type="evidence" value="ECO:0007669"/>
    <property type="project" value="InterPro"/>
</dbReference>
<dbReference type="AlphaFoldDB" id="A0A653ZKV2"/>
<dbReference type="RefSeq" id="WP_159146493.1">
    <property type="nucleotide sequence ID" value="NZ_LR733376.1"/>
</dbReference>
<sequence length="583" mass="69771">MGEVARFKKSFEISELNDDVFDLDLSIELAIENLQRVEMNEFSKLNFHNNLWQLYDEEKDSMLYFRFNRLEEELQDEHFDRVEKVIVVMKCWVASLLVQYHFSTVHANFNYTIDELIVTNCFEIHLLEDFIERTMSKGERTKSILATALLNFFNYYDNFNGVSEYLNFISTIPASKPKTRTIPTVKDCLKFAWILNDFFTRTDHKDWKYIYFYPIRIWWHLTTIIPIRIGEFLLLKRECIRAEGDKYYLYLSRIKNKKHIGKERELEKIEISFEFYDMIKEYVNLTGQYGYSKTLLSYRAHKEISLTNRLDYSKTKRNPNIFTSHSFQRILNDFYDDIISSSPYNFTIRALGEDSEHEIRRSRQNGIVFDFERRLRPNDTRHIAFLSLMIQGFHPVEIARLGGHDTVYAQRHYQQHEFFLTDSGISKLIKMFSFTGEFLKGYNSNGTSSKSTLNIGKKFREEFIFSPAKTFKYQWDKLDVGNCTALVKDCRTQCFQCEYWRIEYDEFIEKREKIEKWMLESREEVMALYKTLFNLHLKLVNKTISKINPNLTKNLAIQSKKLTALIETLDKFKEKYEGWLEDE</sequence>
<dbReference type="GO" id="GO:0003677">
    <property type="term" value="F:DNA binding"/>
    <property type="evidence" value="ECO:0007669"/>
    <property type="project" value="InterPro"/>
</dbReference>
<dbReference type="InterPro" id="IPR011010">
    <property type="entry name" value="DNA_brk_join_enz"/>
</dbReference>
<keyword evidence="1" id="KW-0233">DNA recombination</keyword>
<accession>A0A653ZKV2</accession>
<dbReference type="SUPFAM" id="SSF56349">
    <property type="entry name" value="DNA breaking-rejoining enzymes"/>
    <property type="match status" value="1"/>
</dbReference>
<gene>
    <name evidence="2" type="ORF">BACI71_40186</name>
</gene>
<dbReference type="GO" id="GO:0006310">
    <property type="term" value="P:DNA recombination"/>
    <property type="evidence" value="ECO:0007669"/>
    <property type="project" value="UniProtKB-KW"/>
</dbReference>
<organism evidence="2 3">
    <name type="scientific">Bacillus mycoides</name>
    <dbReference type="NCBI Taxonomy" id="1405"/>
    <lineage>
        <taxon>Bacteria</taxon>
        <taxon>Bacillati</taxon>
        <taxon>Bacillota</taxon>
        <taxon>Bacilli</taxon>
        <taxon>Bacillales</taxon>
        <taxon>Bacillaceae</taxon>
        <taxon>Bacillus</taxon>
        <taxon>Bacillus cereus group</taxon>
    </lineage>
</organism>
<evidence type="ECO:0000313" key="2">
    <source>
        <dbReference type="EMBL" id="VXC55759.1"/>
    </source>
</evidence>
<evidence type="ECO:0000313" key="3">
    <source>
        <dbReference type="Proteomes" id="UP000437562"/>
    </source>
</evidence>
<proteinExistence type="predicted"/>
<dbReference type="Proteomes" id="UP000437562">
    <property type="component" value="Unassembled WGS sequence"/>
</dbReference>
<dbReference type="EMBL" id="CABWMC010000029">
    <property type="protein sequence ID" value="VXC55759.1"/>
    <property type="molecule type" value="Genomic_DNA"/>
</dbReference>